<protein>
    <submittedName>
        <fullName evidence="2">Uncharacterized protein</fullName>
    </submittedName>
</protein>
<comment type="caution">
    <text evidence="2">The sequence shown here is derived from an EMBL/GenBank/DDBJ whole genome shotgun (WGS) entry which is preliminary data.</text>
</comment>
<gene>
    <name evidence="2" type="ORF">BCR34DRAFT_491732</name>
</gene>
<name>A0A1Y1Z1V9_9PLEO</name>
<keyword evidence="3" id="KW-1185">Reference proteome</keyword>
<organism evidence="2 3">
    <name type="scientific">Clohesyomyces aquaticus</name>
    <dbReference type="NCBI Taxonomy" id="1231657"/>
    <lineage>
        <taxon>Eukaryota</taxon>
        <taxon>Fungi</taxon>
        <taxon>Dikarya</taxon>
        <taxon>Ascomycota</taxon>
        <taxon>Pezizomycotina</taxon>
        <taxon>Dothideomycetes</taxon>
        <taxon>Pleosporomycetidae</taxon>
        <taxon>Pleosporales</taxon>
        <taxon>Lindgomycetaceae</taxon>
        <taxon>Clohesyomyces</taxon>
    </lineage>
</organism>
<proteinExistence type="predicted"/>
<dbReference type="EMBL" id="MCFA01000137">
    <property type="protein sequence ID" value="ORY04281.1"/>
    <property type="molecule type" value="Genomic_DNA"/>
</dbReference>
<evidence type="ECO:0000256" key="1">
    <source>
        <dbReference type="SAM" id="MobiDB-lite"/>
    </source>
</evidence>
<dbReference type="OrthoDB" id="185373at2759"/>
<evidence type="ECO:0000313" key="3">
    <source>
        <dbReference type="Proteomes" id="UP000193144"/>
    </source>
</evidence>
<feature type="region of interest" description="Disordered" evidence="1">
    <location>
        <begin position="614"/>
        <end position="636"/>
    </location>
</feature>
<reference evidence="2 3" key="1">
    <citation type="submission" date="2016-07" db="EMBL/GenBank/DDBJ databases">
        <title>Pervasive Adenine N6-methylation of Active Genes in Fungi.</title>
        <authorList>
            <consortium name="DOE Joint Genome Institute"/>
            <person name="Mondo S.J."/>
            <person name="Dannebaum R.O."/>
            <person name="Kuo R.C."/>
            <person name="Labutti K."/>
            <person name="Haridas S."/>
            <person name="Kuo A."/>
            <person name="Salamov A."/>
            <person name="Ahrendt S.R."/>
            <person name="Lipzen A."/>
            <person name="Sullivan W."/>
            <person name="Andreopoulos W.B."/>
            <person name="Clum A."/>
            <person name="Lindquist E."/>
            <person name="Daum C."/>
            <person name="Ramamoorthy G.K."/>
            <person name="Gryganskyi A."/>
            <person name="Culley D."/>
            <person name="Magnuson J.K."/>
            <person name="James T.Y."/>
            <person name="O'Malley M.A."/>
            <person name="Stajich J.E."/>
            <person name="Spatafora J.W."/>
            <person name="Visel A."/>
            <person name="Grigoriev I.V."/>
        </authorList>
    </citation>
    <scope>NUCLEOTIDE SEQUENCE [LARGE SCALE GENOMIC DNA]</scope>
    <source>
        <strain evidence="2 3">CBS 115471</strain>
    </source>
</reference>
<dbReference type="Proteomes" id="UP000193144">
    <property type="component" value="Unassembled WGS sequence"/>
</dbReference>
<sequence>MRPLPRTSIASLVCPWTPFLAPRLLHVAGSPAAQCLRRAPLPLGFAAPYSQLRMVKRPVYKKDVHRRPGGEGYASPRDSALMKQFIEALQSRLIPTVMELYPSVIESTPMQPEDTRRIATTLHNYLRNHPHPASQSESVMVFVERLTEDIRLRKLPPHTYAHVHLMGIYKECRKYDEGYAFWQWLQDQDDAYVDQAVYGAAIEMLAYQRHTSLQALEDLYIHGLKRFPGTFAEYHLSPEAIVPDRTQPTTIVGIPMLLLQGILTARMSWRDWKKAYLALDTALRLYPHQTPPRFFELFINERPITEGYTVFLMACRSGVLFKPNHLTRLLSMLNDTMAHFSSVDDRMVVLRGMVNALYAYLQAGGTLEGPHLGSFLNAFGNLLPPKTVGEDYQGNDAQIRNLIATTAHEIMKTLMQAGVPPAPQLFISLIKIAGTLRVPALLEVTLKDVETAQIDIGAIGRRNVLISAGYLKDKSALERTWAGIASQTDLEGRKISYSDWISCARACRRAGHGDFFEEQLQIFNHALTSREHQLMREAMDEREPPSPPNGLTSMAPAEFMSLMEGVRDRIADIATVVMSGQPLDLSKTPFPMFLDPERQALGPTEDLRAVYDDLTTDPHQPSPELTSERPKPVSSTGIPLDELRFLNWCTVMELMSEAEGIEEEYQRRWKDAIAQGRPVEPKHTILTFRKADHEAEPSVYGDVSSREHIRATIKRLRAPKDPRSSQSRTPVRRVVTADTDTSATKPEEPNLDARSEPSLDGSAEEPQFTPLIRSVLSAQPRLIPYFSLQSDHDAPAPDATVVSNRPLRKPARASSAGSKSKRKPS</sequence>
<evidence type="ECO:0000313" key="2">
    <source>
        <dbReference type="EMBL" id="ORY04281.1"/>
    </source>
</evidence>
<dbReference type="AlphaFoldDB" id="A0A1Y1Z1V9"/>
<feature type="region of interest" description="Disordered" evidence="1">
    <location>
        <begin position="714"/>
        <end position="766"/>
    </location>
</feature>
<feature type="compositionally biased region" description="Basic and acidic residues" evidence="1">
    <location>
        <begin position="745"/>
        <end position="757"/>
    </location>
</feature>
<accession>A0A1Y1Z1V9</accession>
<feature type="region of interest" description="Disordered" evidence="1">
    <location>
        <begin position="787"/>
        <end position="825"/>
    </location>
</feature>